<comment type="cofactor">
    <cofactor evidence="1 12">
        <name>FAD</name>
        <dbReference type="ChEBI" id="CHEBI:57692"/>
    </cofactor>
</comment>
<dbReference type="GO" id="GO:0009086">
    <property type="term" value="P:methionine biosynthetic process"/>
    <property type="evidence" value="ECO:0007669"/>
    <property type="project" value="UniProtKB-KW"/>
</dbReference>
<proteinExistence type="inferred from homology"/>
<dbReference type="InterPro" id="IPR029041">
    <property type="entry name" value="FAD-linked_oxidoreductase-like"/>
</dbReference>
<dbReference type="CDD" id="cd00537">
    <property type="entry name" value="MTHFR"/>
    <property type="match status" value="1"/>
</dbReference>
<name>A0A0C6P938_BORBO</name>
<dbReference type="GeneID" id="69603008"/>
<dbReference type="GO" id="GO:0071949">
    <property type="term" value="F:FAD binding"/>
    <property type="evidence" value="ECO:0007669"/>
    <property type="project" value="TreeGrafter"/>
</dbReference>
<dbReference type="KEGG" id="bbh:BN112_3214"/>
<dbReference type="GO" id="GO:0106312">
    <property type="term" value="F:methylenetetrahydrofolate reductase (NADH) activity"/>
    <property type="evidence" value="ECO:0007669"/>
    <property type="project" value="UniProtKB-EC"/>
</dbReference>
<dbReference type="OrthoDB" id="9812555at2"/>
<comment type="pathway">
    <text evidence="10">Amino-acid biosynthesis; L-methionine biosynthesis via de novo pathway.</text>
</comment>
<evidence type="ECO:0000256" key="8">
    <source>
        <dbReference type="ARBA" id="ARBA00023027"/>
    </source>
</evidence>
<keyword evidence="6 12" id="KW-0274">FAD</keyword>
<keyword evidence="9" id="KW-0486">Methionine biosynthesis</keyword>
<evidence type="ECO:0000256" key="3">
    <source>
        <dbReference type="ARBA" id="ARBA00006743"/>
    </source>
</evidence>
<dbReference type="AlphaFoldDB" id="A0A0C6P938"/>
<dbReference type="HOGENOM" id="CLU_025841_0_2_4"/>
<gene>
    <name evidence="13" type="ORF">BN112_3214</name>
</gene>
<keyword evidence="8" id="KW-0520">NAD</keyword>
<evidence type="ECO:0000256" key="10">
    <source>
        <dbReference type="ARBA" id="ARBA00034478"/>
    </source>
</evidence>
<comment type="similarity">
    <text evidence="3 12">Belongs to the methylenetetrahydrofolate reductase family.</text>
</comment>
<dbReference type="SUPFAM" id="SSF51730">
    <property type="entry name" value="FAD-linked oxidoreductase"/>
    <property type="match status" value="1"/>
</dbReference>
<keyword evidence="7 12" id="KW-0560">Oxidoreductase</keyword>
<comment type="catalytic activity">
    <reaction evidence="11">
        <text>(6S)-5-methyl-5,6,7,8-tetrahydrofolate + NAD(+) = (6R)-5,10-methylene-5,6,7,8-tetrahydrofolate + NADH + H(+)</text>
        <dbReference type="Rhea" id="RHEA:19821"/>
        <dbReference type="ChEBI" id="CHEBI:15378"/>
        <dbReference type="ChEBI" id="CHEBI:15636"/>
        <dbReference type="ChEBI" id="CHEBI:18608"/>
        <dbReference type="ChEBI" id="CHEBI:57540"/>
        <dbReference type="ChEBI" id="CHEBI:57945"/>
        <dbReference type="EC" id="1.5.1.54"/>
    </reaction>
    <physiologicalReaction direction="right-to-left" evidence="11">
        <dbReference type="Rhea" id="RHEA:19823"/>
    </physiologicalReaction>
</comment>
<dbReference type="GO" id="GO:0035999">
    <property type="term" value="P:tetrahydrofolate interconversion"/>
    <property type="evidence" value="ECO:0007669"/>
    <property type="project" value="UniProtKB-UniPathway"/>
</dbReference>
<evidence type="ECO:0000256" key="5">
    <source>
        <dbReference type="ARBA" id="ARBA00022630"/>
    </source>
</evidence>
<dbReference type="Proteomes" id="UP000007564">
    <property type="component" value="Chromosome"/>
</dbReference>
<evidence type="ECO:0000256" key="7">
    <source>
        <dbReference type="ARBA" id="ARBA00023002"/>
    </source>
</evidence>
<evidence type="ECO:0000256" key="11">
    <source>
        <dbReference type="ARBA" id="ARBA00048628"/>
    </source>
</evidence>
<comment type="pathway">
    <text evidence="2 12">One-carbon metabolism; tetrahydrofolate interconversion.</text>
</comment>
<organism evidence="13 14">
    <name type="scientific">Bordetella bronchiseptica 253</name>
    <dbReference type="NCBI Taxonomy" id="568707"/>
    <lineage>
        <taxon>Bacteria</taxon>
        <taxon>Pseudomonadati</taxon>
        <taxon>Pseudomonadota</taxon>
        <taxon>Betaproteobacteria</taxon>
        <taxon>Burkholderiales</taxon>
        <taxon>Alcaligenaceae</taxon>
        <taxon>Bordetella</taxon>
    </lineage>
</organism>
<evidence type="ECO:0000256" key="2">
    <source>
        <dbReference type="ARBA" id="ARBA00004777"/>
    </source>
</evidence>
<dbReference type="GO" id="GO:0005829">
    <property type="term" value="C:cytosol"/>
    <property type="evidence" value="ECO:0007669"/>
    <property type="project" value="InterPro"/>
</dbReference>
<evidence type="ECO:0000313" key="13">
    <source>
        <dbReference type="EMBL" id="CCJ55130.1"/>
    </source>
</evidence>
<keyword evidence="5 12" id="KW-0285">Flavoprotein</keyword>
<dbReference type="Pfam" id="PF02219">
    <property type="entry name" value="MTHFR"/>
    <property type="match status" value="1"/>
</dbReference>
<evidence type="ECO:0000313" key="14">
    <source>
        <dbReference type="Proteomes" id="UP000007564"/>
    </source>
</evidence>
<evidence type="ECO:0000256" key="4">
    <source>
        <dbReference type="ARBA" id="ARBA00022605"/>
    </source>
</evidence>
<protein>
    <recommendedName>
        <fullName evidence="12">Methylenetetrahydrofolate reductase</fullName>
        <ecNumber evidence="12">1.5.1.54</ecNumber>
    </recommendedName>
</protein>
<dbReference type="InterPro" id="IPR003171">
    <property type="entry name" value="Mehydrof_redctse-like"/>
</dbReference>
<dbReference type="InterPro" id="IPR004620">
    <property type="entry name" value="MTHF_reductase_bac"/>
</dbReference>
<dbReference type="RefSeq" id="WP_003807199.1">
    <property type="nucleotide sequence ID" value="NC_019382.1"/>
</dbReference>
<dbReference type="NCBIfam" id="TIGR00676">
    <property type="entry name" value="fadh2"/>
    <property type="match status" value="1"/>
</dbReference>
<dbReference type="PANTHER" id="PTHR45754:SF3">
    <property type="entry name" value="METHYLENETETRAHYDROFOLATE REDUCTASE (NADPH)"/>
    <property type="match status" value="1"/>
</dbReference>
<accession>A0A0C6P938</accession>
<evidence type="ECO:0000256" key="6">
    <source>
        <dbReference type="ARBA" id="ARBA00022827"/>
    </source>
</evidence>
<sequence length="280" mass="30552">MTQSTAPAFSLEFFPPRDIAAQERLVRAAKQMLAIQPRYVSVTFGAGGSTRAGTADTVRTLRNLGCDAAPHLSCIGATRDQLRDILAAYREQGVRRLVALRGDLPSGMGGDAGELRYASDLVAFIRQETGDWFHIEVAAYPEMHPQAESPSADLAHFVNKVQAGADAAITQYFFNPDAYFDFVERAQAKGVAIPIVPGIMPITNHTQLVRFSEMCGAEIPRWIRLRLAEYGDDKASIRAFGLDVVSELCQTLLENGAPGVHFYTLNHAEATLGIWKALNA</sequence>
<dbReference type="Gene3D" id="3.20.20.220">
    <property type="match status" value="1"/>
</dbReference>
<evidence type="ECO:0000256" key="9">
    <source>
        <dbReference type="ARBA" id="ARBA00023167"/>
    </source>
</evidence>
<dbReference type="PANTHER" id="PTHR45754">
    <property type="entry name" value="METHYLENETETRAHYDROFOLATE REDUCTASE"/>
    <property type="match status" value="1"/>
</dbReference>
<keyword evidence="4" id="KW-0028">Amino-acid biosynthesis</keyword>
<dbReference type="UniPathway" id="UPA00193"/>
<dbReference type="EC" id="1.5.1.54" evidence="12"/>
<evidence type="ECO:0000256" key="1">
    <source>
        <dbReference type="ARBA" id="ARBA00001974"/>
    </source>
</evidence>
<dbReference type="EMBL" id="HE965806">
    <property type="protein sequence ID" value="CCJ55130.1"/>
    <property type="molecule type" value="Genomic_DNA"/>
</dbReference>
<evidence type="ECO:0000256" key="12">
    <source>
        <dbReference type="RuleBase" id="RU003862"/>
    </source>
</evidence>
<reference evidence="13 14" key="1">
    <citation type="journal article" date="2012" name="BMC Genomics">
        <title>Comparative genomics of the classical Bordetella subspecies: the evolution and exchange of virulence-associated diversity amongst closely related pathogens.</title>
        <authorList>
            <person name="Park J."/>
            <person name="Zhang Y."/>
            <person name="Buboltz A.M."/>
            <person name="Zhang X."/>
            <person name="Schuster S.C."/>
            <person name="Ahuja U."/>
            <person name="Liu M."/>
            <person name="Miller J.F."/>
            <person name="Sebaihia M."/>
            <person name="Bentley S.D."/>
            <person name="Parkhill J."/>
            <person name="Harvill E.T."/>
        </authorList>
    </citation>
    <scope>NUCLEOTIDE SEQUENCE [LARGE SCALE GENOMIC DNA]</scope>
    <source>
        <strain evidence="13 14">253</strain>
    </source>
</reference>